<dbReference type="InterPro" id="IPR013321">
    <property type="entry name" value="Arc_rbn_hlx_hlx"/>
</dbReference>
<evidence type="ECO:0000259" key="1">
    <source>
        <dbReference type="Pfam" id="PF12651"/>
    </source>
</evidence>
<comment type="caution">
    <text evidence="2">The sequence shown here is derived from an EMBL/GenBank/DDBJ whole genome shotgun (WGS) entry which is preliminary data.</text>
</comment>
<dbReference type="CDD" id="cd21631">
    <property type="entry name" value="RHH_CopG_NikR-like"/>
    <property type="match status" value="1"/>
</dbReference>
<dbReference type="EMBL" id="ADVG01000005">
    <property type="protein sequence ID" value="EFH80161.1"/>
    <property type="molecule type" value="Genomic_DNA"/>
</dbReference>
<name>D6U8F0_KTERA</name>
<organism evidence="2 3">
    <name type="scientific">Ktedonobacter racemifer DSM 44963</name>
    <dbReference type="NCBI Taxonomy" id="485913"/>
    <lineage>
        <taxon>Bacteria</taxon>
        <taxon>Bacillati</taxon>
        <taxon>Chloroflexota</taxon>
        <taxon>Ktedonobacteria</taxon>
        <taxon>Ktedonobacterales</taxon>
        <taxon>Ktedonobacteraceae</taxon>
        <taxon>Ktedonobacter</taxon>
    </lineage>
</organism>
<proteinExistence type="predicted"/>
<sequence length="131" mass="14857">MRRTNIYLNEKQHQKLHEQAEKEGVPVAELVRRAVDAFLLWYDPSYCPTPPNPPQTRKSHSSPGYITGAFWLVFCKYKSVKRKGTMYPHGFSHGVSQAEYDGERLQAPPPYPPTKDSLVSPCLKAGVLRSV</sequence>
<accession>D6U8F0</accession>
<evidence type="ECO:0000313" key="3">
    <source>
        <dbReference type="Proteomes" id="UP000004508"/>
    </source>
</evidence>
<dbReference type="Proteomes" id="UP000004508">
    <property type="component" value="Unassembled WGS sequence"/>
</dbReference>
<dbReference type="InterPro" id="IPR038733">
    <property type="entry name" value="Predicted_DNA_bind_prot_RHH"/>
</dbReference>
<dbReference type="GO" id="GO:0006355">
    <property type="term" value="P:regulation of DNA-templated transcription"/>
    <property type="evidence" value="ECO:0007669"/>
    <property type="project" value="InterPro"/>
</dbReference>
<dbReference type="GO" id="GO:0003677">
    <property type="term" value="F:DNA binding"/>
    <property type="evidence" value="ECO:0007669"/>
    <property type="project" value="UniProtKB-KW"/>
</dbReference>
<dbReference type="Gene3D" id="1.10.1220.10">
    <property type="entry name" value="Met repressor-like"/>
    <property type="match status" value="1"/>
</dbReference>
<gene>
    <name evidence="2" type="ORF">Krac_0728</name>
</gene>
<protein>
    <submittedName>
        <fullName evidence="2">CopG domain protein DNA-binding domain protein</fullName>
    </submittedName>
</protein>
<keyword evidence="2" id="KW-0238">DNA-binding</keyword>
<evidence type="ECO:0000313" key="2">
    <source>
        <dbReference type="EMBL" id="EFH80161.1"/>
    </source>
</evidence>
<dbReference type="Pfam" id="PF12651">
    <property type="entry name" value="RHH_3"/>
    <property type="match status" value="1"/>
</dbReference>
<reference evidence="2 3" key="1">
    <citation type="journal article" date="2011" name="Stand. Genomic Sci.">
        <title>Non-contiguous finished genome sequence and contextual data of the filamentous soil bacterium Ktedonobacter racemifer type strain (SOSP1-21).</title>
        <authorList>
            <person name="Chang Y.J."/>
            <person name="Land M."/>
            <person name="Hauser L."/>
            <person name="Chertkov O."/>
            <person name="Del Rio T.G."/>
            <person name="Nolan M."/>
            <person name="Copeland A."/>
            <person name="Tice H."/>
            <person name="Cheng J.F."/>
            <person name="Lucas S."/>
            <person name="Han C."/>
            <person name="Goodwin L."/>
            <person name="Pitluck S."/>
            <person name="Ivanova N."/>
            <person name="Ovchinikova G."/>
            <person name="Pati A."/>
            <person name="Chen A."/>
            <person name="Palaniappan K."/>
            <person name="Mavromatis K."/>
            <person name="Liolios K."/>
            <person name="Brettin T."/>
            <person name="Fiebig A."/>
            <person name="Rohde M."/>
            <person name="Abt B."/>
            <person name="Goker M."/>
            <person name="Detter J.C."/>
            <person name="Woyke T."/>
            <person name="Bristow J."/>
            <person name="Eisen J.A."/>
            <person name="Markowitz V."/>
            <person name="Hugenholtz P."/>
            <person name="Kyrpides N.C."/>
            <person name="Klenk H.P."/>
            <person name="Lapidus A."/>
        </authorList>
    </citation>
    <scope>NUCLEOTIDE SEQUENCE [LARGE SCALE GENOMIC DNA]</scope>
    <source>
        <strain evidence="3">DSM 44963</strain>
    </source>
</reference>
<keyword evidence="3" id="KW-1185">Reference proteome</keyword>
<feature type="domain" description="Predicted DNA-binding protein ribbon-helix-helix" evidence="1">
    <location>
        <begin position="2"/>
        <end position="39"/>
    </location>
</feature>
<dbReference type="AlphaFoldDB" id="D6U8F0"/>
<dbReference type="InParanoid" id="D6U8F0"/>